<reference evidence="3 4" key="1">
    <citation type="submission" date="2020-10" db="EMBL/GenBank/DDBJ databases">
        <title>Novel species in genus Corynebacterium.</title>
        <authorList>
            <person name="Zhang G."/>
        </authorList>
    </citation>
    <scope>NUCLEOTIDE SEQUENCE [LARGE SCALE GENOMIC DNA]</scope>
    <source>
        <strain evidence="3 4">DSM 45110</strain>
    </source>
</reference>
<dbReference type="CDD" id="cd06193">
    <property type="entry name" value="siderophore_interacting"/>
    <property type="match status" value="1"/>
</dbReference>
<dbReference type="InterPro" id="IPR039261">
    <property type="entry name" value="FNR_nucleotide-bd"/>
</dbReference>
<evidence type="ECO:0000313" key="3">
    <source>
        <dbReference type="EMBL" id="MBF4552881.1"/>
    </source>
</evidence>
<evidence type="ECO:0000259" key="2">
    <source>
        <dbReference type="Pfam" id="PF08021"/>
    </source>
</evidence>
<dbReference type="Pfam" id="PF08021">
    <property type="entry name" value="FAD_binding_9"/>
    <property type="match status" value="1"/>
</dbReference>
<dbReference type="Pfam" id="PF04954">
    <property type="entry name" value="SIP"/>
    <property type="match status" value="1"/>
</dbReference>
<comment type="caution">
    <text evidence="3">The sequence shown here is derived from an EMBL/GenBank/DDBJ whole genome shotgun (WGS) entry which is preliminary data.</text>
</comment>
<dbReference type="InterPro" id="IPR007037">
    <property type="entry name" value="SIP_rossman_dom"/>
</dbReference>
<proteinExistence type="predicted"/>
<dbReference type="RefSeq" id="WP_194555752.1">
    <property type="nucleotide sequence ID" value="NZ_JADKMY010000001.1"/>
</dbReference>
<organism evidence="3 4">
    <name type="scientific">Corynebacterium suicordis DSM 45110</name>
    <dbReference type="NCBI Taxonomy" id="1121369"/>
    <lineage>
        <taxon>Bacteria</taxon>
        <taxon>Bacillati</taxon>
        <taxon>Actinomycetota</taxon>
        <taxon>Actinomycetes</taxon>
        <taxon>Mycobacteriales</taxon>
        <taxon>Corynebacteriaceae</taxon>
        <taxon>Corynebacterium</taxon>
    </lineage>
</organism>
<keyword evidence="4" id="KW-1185">Reference proteome</keyword>
<protein>
    <submittedName>
        <fullName evidence="3">Siderophore-interacting protein</fullName>
    </submittedName>
</protein>
<dbReference type="Gene3D" id="2.40.30.10">
    <property type="entry name" value="Translation factors"/>
    <property type="match status" value="1"/>
</dbReference>
<evidence type="ECO:0000313" key="4">
    <source>
        <dbReference type="Proteomes" id="UP000635902"/>
    </source>
</evidence>
<gene>
    <name evidence="3" type="ORF">IRY30_02140</name>
</gene>
<feature type="domain" description="Siderophore-interacting FAD-binding" evidence="2">
    <location>
        <begin position="37"/>
        <end position="163"/>
    </location>
</feature>
<dbReference type="EMBL" id="JADKMY010000001">
    <property type="protein sequence ID" value="MBF4552881.1"/>
    <property type="molecule type" value="Genomic_DNA"/>
</dbReference>
<sequence>MTSPAHPLFTRTPEEFADHRLHFPPVATNHSLIRAHVHSARYLTPTLLRIVLQAPEFHELSLTGPDEFFGLLMPQANQPFTSPEDYTGQKIEGLNIRAAVADMPEDVRPDLRWYTVRHLDRAQGLLTFDVATHGVTAETITATTGPGLAWCLRTAPGDPAGIWTCQGLWHRGKSRQVLIADPSALPSVRAILEFTAAFAPEQLSQLHVVSLTSSPEDSEPELMQQWSQQVASITELNAPANSFAAAAKAHMETQRYDVDYLWVAGEGDLCKVVRSHAIKQWGMPKETVQWCPYWFIGKARP</sequence>
<evidence type="ECO:0000259" key="1">
    <source>
        <dbReference type="Pfam" id="PF04954"/>
    </source>
</evidence>
<dbReference type="Proteomes" id="UP000635902">
    <property type="component" value="Unassembled WGS sequence"/>
</dbReference>
<dbReference type="PANTHER" id="PTHR30157:SF0">
    <property type="entry name" value="NADPH-DEPENDENT FERRIC-CHELATE REDUCTASE"/>
    <property type="match status" value="1"/>
</dbReference>
<accession>A0ABR9ZII7</accession>
<name>A0ABR9ZII7_9CORY</name>
<feature type="domain" description="SIP-like Rossmann fold" evidence="1">
    <location>
        <begin position="175"/>
        <end position="295"/>
    </location>
</feature>
<dbReference type="Gene3D" id="3.40.50.80">
    <property type="entry name" value="Nucleotide-binding domain of ferredoxin-NADP reductase (FNR) module"/>
    <property type="match status" value="1"/>
</dbReference>
<dbReference type="InterPro" id="IPR013113">
    <property type="entry name" value="SIP_FAD-bd"/>
</dbReference>
<dbReference type="PANTHER" id="PTHR30157">
    <property type="entry name" value="FERRIC REDUCTASE, NADPH-DEPENDENT"/>
    <property type="match status" value="1"/>
</dbReference>
<dbReference type="InterPro" id="IPR039374">
    <property type="entry name" value="SIP_fam"/>
</dbReference>